<dbReference type="EMBL" id="QLNQ01000023">
    <property type="protein sequence ID" value="RCK63802.1"/>
    <property type="molecule type" value="Genomic_DNA"/>
</dbReference>
<dbReference type="PANTHER" id="PTHR31809:SF0">
    <property type="entry name" value="BUD13 HOMOLOG"/>
    <property type="match status" value="1"/>
</dbReference>
<dbReference type="GO" id="GO:0070274">
    <property type="term" value="C:RES complex"/>
    <property type="evidence" value="ECO:0007669"/>
    <property type="project" value="TreeGrafter"/>
</dbReference>
<feature type="compositionally biased region" description="Basic and acidic residues" evidence="3">
    <location>
        <begin position="68"/>
        <end position="82"/>
    </location>
</feature>
<dbReference type="STRING" id="5486.A0A367YFM6"/>
<evidence type="ECO:0000256" key="2">
    <source>
        <dbReference type="ARBA" id="ARBA00020644"/>
    </source>
</evidence>
<proteinExistence type="inferred from homology"/>
<dbReference type="PANTHER" id="PTHR31809">
    <property type="entry name" value="BUD13 HOMOLOG"/>
    <property type="match status" value="1"/>
</dbReference>
<dbReference type="Proteomes" id="UP000253472">
    <property type="component" value="Unassembled WGS sequence"/>
</dbReference>
<reference evidence="4 5" key="1">
    <citation type="submission" date="2018-06" db="EMBL/GenBank/DDBJ databases">
        <title>Whole genome sequencing of Candida tropicalis (genome annotated by CSBL at Korea University).</title>
        <authorList>
            <person name="Ahn J."/>
        </authorList>
    </citation>
    <scope>NUCLEOTIDE SEQUENCE [LARGE SCALE GENOMIC DNA]</scope>
    <source>
        <strain evidence="4 5">ATCC 20962</strain>
    </source>
</reference>
<protein>
    <recommendedName>
        <fullName evidence="2">Pre-mRNA-splicing factor CWC26</fullName>
    </recommendedName>
</protein>
<dbReference type="GO" id="GO:0000398">
    <property type="term" value="P:mRNA splicing, via spliceosome"/>
    <property type="evidence" value="ECO:0007669"/>
    <property type="project" value="TreeGrafter"/>
</dbReference>
<feature type="compositionally biased region" description="Acidic residues" evidence="3">
    <location>
        <begin position="48"/>
        <end position="62"/>
    </location>
</feature>
<comment type="caution">
    <text evidence="4">The sequence shown here is derived from an EMBL/GenBank/DDBJ whole genome shotgun (WGS) entry which is preliminary data.</text>
</comment>
<name>A0A367YFM6_9ASCO</name>
<dbReference type="OrthoDB" id="6022at2759"/>
<feature type="compositionally biased region" description="Polar residues" evidence="3">
    <location>
        <begin position="96"/>
        <end position="105"/>
    </location>
</feature>
<dbReference type="GO" id="GO:0005684">
    <property type="term" value="C:U2-type spliceosomal complex"/>
    <property type="evidence" value="ECO:0007669"/>
    <property type="project" value="TreeGrafter"/>
</dbReference>
<feature type="compositionally biased region" description="Basic and acidic residues" evidence="3">
    <location>
        <begin position="107"/>
        <end position="121"/>
    </location>
</feature>
<evidence type="ECO:0000313" key="5">
    <source>
        <dbReference type="Proteomes" id="UP000253472"/>
    </source>
</evidence>
<accession>A0A367YFM6</accession>
<evidence type="ECO:0000313" key="4">
    <source>
        <dbReference type="EMBL" id="RCK63802.1"/>
    </source>
</evidence>
<dbReference type="InterPro" id="IPR051112">
    <property type="entry name" value="CWC26_splicing_factor"/>
</dbReference>
<sequence length="252" mass="29360">MSRADYLAKYLNNPSSSEKSKKKKHKKKEHHKTTITVEKPKGLVIPNLEDDLEEPADDDDEFAPVRVKSNEKTNKGFKRIDTGEIVNPEQQQQQQREPTATSQVPETPKDEQPETIYRDSTGRIIDISQRQADLEAAKLRKSQEREVTEIRTSSIDQARQEHEVFKPRSSNFEDPMSSFVEKHEHEDTEMLKYVYDKGVNVPNRFDIPAGYFWDGVDRSNGFEELMIRKQNERSFNKIESKINETYELDLDV</sequence>
<feature type="compositionally biased region" description="Basic residues" evidence="3">
    <location>
        <begin position="20"/>
        <end position="33"/>
    </location>
</feature>
<evidence type="ECO:0000256" key="1">
    <source>
        <dbReference type="ARBA" id="ARBA00011069"/>
    </source>
</evidence>
<keyword evidence="5" id="KW-1185">Reference proteome</keyword>
<organism evidence="4 5">
    <name type="scientific">Candida viswanathii</name>
    <dbReference type="NCBI Taxonomy" id="5486"/>
    <lineage>
        <taxon>Eukaryota</taxon>
        <taxon>Fungi</taxon>
        <taxon>Dikarya</taxon>
        <taxon>Ascomycota</taxon>
        <taxon>Saccharomycotina</taxon>
        <taxon>Pichiomycetes</taxon>
        <taxon>Debaryomycetaceae</taxon>
        <taxon>Candida/Lodderomyces clade</taxon>
        <taxon>Candida</taxon>
    </lineage>
</organism>
<comment type="similarity">
    <text evidence="1">Belongs to the CWC26 family.</text>
</comment>
<gene>
    <name evidence="4" type="primary">CWC26_1</name>
    <name evidence="4" type="ORF">Cantr_10735</name>
</gene>
<evidence type="ECO:0000256" key="3">
    <source>
        <dbReference type="SAM" id="MobiDB-lite"/>
    </source>
</evidence>
<dbReference type="Pfam" id="PF09736">
    <property type="entry name" value="Bud13"/>
    <property type="match status" value="1"/>
</dbReference>
<dbReference type="AlphaFoldDB" id="A0A367YFM6"/>
<dbReference type="InterPro" id="IPR018609">
    <property type="entry name" value="Bud13"/>
</dbReference>
<dbReference type="GO" id="GO:0003723">
    <property type="term" value="F:RNA binding"/>
    <property type="evidence" value="ECO:0007669"/>
    <property type="project" value="TreeGrafter"/>
</dbReference>
<feature type="region of interest" description="Disordered" evidence="3">
    <location>
        <begin position="1"/>
        <end position="121"/>
    </location>
</feature>